<dbReference type="AlphaFoldDB" id="A0A6L2KR05"/>
<name>A0A6L2KR05_TANCI</name>
<comment type="caution">
    <text evidence="1">The sequence shown here is derived from an EMBL/GenBank/DDBJ whole genome shotgun (WGS) entry which is preliminary data.</text>
</comment>
<dbReference type="EMBL" id="BKCJ010002909">
    <property type="protein sequence ID" value="GEU51726.1"/>
    <property type="molecule type" value="Genomic_DNA"/>
</dbReference>
<organism evidence="1">
    <name type="scientific">Tanacetum cinerariifolium</name>
    <name type="common">Dalmatian daisy</name>
    <name type="synonym">Chrysanthemum cinerariifolium</name>
    <dbReference type="NCBI Taxonomy" id="118510"/>
    <lineage>
        <taxon>Eukaryota</taxon>
        <taxon>Viridiplantae</taxon>
        <taxon>Streptophyta</taxon>
        <taxon>Embryophyta</taxon>
        <taxon>Tracheophyta</taxon>
        <taxon>Spermatophyta</taxon>
        <taxon>Magnoliopsida</taxon>
        <taxon>eudicotyledons</taxon>
        <taxon>Gunneridae</taxon>
        <taxon>Pentapetalae</taxon>
        <taxon>asterids</taxon>
        <taxon>campanulids</taxon>
        <taxon>Asterales</taxon>
        <taxon>Asteraceae</taxon>
        <taxon>Asteroideae</taxon>
        <taxon>Anthemideae</taxon>
        <taxon>Anthemidinae</taxon>
        <taxon>Tanacetum</taxon>
    </lineage>
</organism>
<evidence type="ECO:0008006" key="2">
    <source>
        <dbReference type="Google" id="ProtNLM"/>
    </source>
</evidence>
<evidence type="ECO:0000313" key="1">
    <source>
        <dbReference type="EMBL" id="GEU51726.1"/>
    </source>
</evidence>
<accession>A0A6L2KR05</accession>
<sequence>MEDTMLELHEDGRQKELYCMNNDVEDLIESALNSKLLSINLKSQRLVKEKQEVKNIVEQSPKRRTLNAITPDLPTKEAEYSLSMGDEPLSTISKTESNEIIKSSVKNLVPIPSESEVTSDNKKIISTKIAKADFDLEEEIHLVENLLYDNSSSRPPNELNAEIAYTILESRSPSPIPV</sequence>
<reference evidence="1" key="1">
    <citation type="journal article" date="2019" name="Sci. Rep.">
        <title>Draft genome of Tanacetum cinerariifolium, the natural source of mosquito coil.</title>
        <authorList>
            <person name="Yamashiro T."/>
            <person name="Shiraishi A."/>
            <person name="Satake H."/>
            <person name="Nakayama K."/>
        </authorList>
    </citation>
    <scope>NUCLEOTIDE SEQUENCE</scope>
</reference>
<proteinExistence type="predicted"/>
<protein>
    <recommendedName>
        <fullName evidence="2">Reverse transcriptase domain-containing protein</fullName>
    </recommendedName>
</protein>
<gene>
    <name evidence="1" type="ORF">Tci_023704</name>
</gene>